<sequence>MAVTITPKAEPQDPSLPHPTLKAAPPALQAVDNEARQAALENISKDRRAQAWPIARWPLEKRVAHERTRVHLPRTYLARHGSDVRAVYPGTDIDQLVHRHYCERVAREEQDREKAMLEAEGKVLVMEGCPNYVGAEGILARRHEYLGPDPRVVGYFVDAAGEYHVKFYDTFLGDQWMDNRKWAFDVRQDEDGKWVDAAE</sequence>
<accession>A0A2G8S0V3</accession>
<protein>
    <submittedName>
        <fullName evidence="2">Uncharacterized protein</fullName>
    </submittedName>
</protein>
<dbReference type="Proteomes" id="UP000230002">
    <property type="component" value="Unassembled WGS sequence"/>
</dbReference>
<evidence type="ECO:0000313" key="2">
    <source>
        <dbReference type="EMBL" id="PIL27400.1"/>
    </source>
</evidence>
<dbReference type="AlphaFoldDB" id="A0A2G8S0V3"/>
<evidence type="ECO:0000256" key="1">
    <source>
        <dbReference type="SAM" id="MobiDB-lite"/>
    </source>
</evidence>
<proteinExistence type="predicted"/>
<dbReference type="OrthoDB" id="2737573at2759"/>
<name>A0A2G8S0V3_9APHY</name>
<dbReference type="EMBL" id="AYKW01000034">
    <property type="protein sequence ID" value="PIL27400.1"/>
    <property type="molecule type" value="Genomic_DNA"/>
</dbReference>
<gene>
    <name evidence="2" type="ORF">GSI_10548</name>
</gene>
<organism evidence="2 3">
    <name type="scientific">Ganoderma sinense ZZ0214-1</name>
    <dbReference type="NCBI Taxonomy" id="1077348"/>
    <lineage>
        <taxon>Eukaryota</taxon>
        <taxon>Fungi</taxon>
        <taxon>Dikarya</taxon>
        <taxon>Basidiomycota</taxon>
        <taxon>Agaricomycotina</taxon>
        <taxon>Agaricomycetes</taxon>
        <taxon>Polyporales</taxon>
        <taxon>Polyporaceae</taxon>
        <taxon>Ganoderma</taxon>
    </lineage>
</organism>
<feature type="region of interest" description="Disordered" evidence="1">
    <location>
        <begin position="1"/>
        <end position="23"/>
    </location>
</feature>
<keyword evidence="3" id="KW-1185">Reference proteome</keyword>
<evidence type="ECO:0000313" key="3">
    <source>
        <dbReference type="Proteomes" id="UP000230002"/>
    </source>
</evidence>
<comment type="caution">
    <text evidence="2">The sequence shown here is derived from an EMBL/GenBank/DDBJ whole genome shotgun (WGS) entry which is preliminary data.</text>
</comment>
<reference evidence="2 3" key="1">
    <citation type="journal article" date="2015" name="Sci. Rep.">
        <title>Chromosome-level genome map provides insights into diverse defense mechanisms in the medicinal fungus Ganoderma sinense.</title>
        <authorList>
            <person name="Zhu Y."/>
            <person name="Xu J."/>
            <person name="Sun C."/>
            <person name="Zhou S."/>
            <person name="Xu H."/>
            <person name="Nelson D.R."/>
            <person name="Qian J."/>
            <person name="Song J."/>
            <person name="Luo H."/>
            <person name="Xiang L."/>
            <person name="Li Y."/>
            <person name="Xu Z."/>
            <person name="Ji A."/>
            <person name="Wang L."/>
            <person name="Lu S."/>
            <person name="Hayward A."/>
            <person name="Sun W."/>
            <person name="Li X."/>
            <person name="Schwartz D.C."/>
            <person name="Wang Y."/>
            <person name="Chen S."/>
        </authorList>
    </citation>
    <scope>NUCLEOTIDE SEQUENCE [LARGE SCALE GENOMIC DNA]</scope>
    <source>
        <strain evidence="2 3">ZZ0214-1</strain>
    </source>
</reference>